<dbReference type="Proteomes" id="UP000267096">
    <property type="component" value="Unassembled WGS sequence"/>
</dbReference>
<dbReference type="EMBL" id="UYRR01022222">
    <property type="protein sequence ID" value="VDK31315.1"/>
    <property type="molecule type" value="Genomic_DNA"/>
</dbReference>
<evidence type="ECO:0000256" key="2">
    <source>
        <dbReference type="ARBA" id="ARBA00006375"/>
    </source>
</evidence>
<dbReference type="GO" id="GO:0016020">
    <property type="term" value="C:membrane"/>
    <property type="evidence" value="ECO:0007669"/>
    <property type="project" value="UniProtKB-SubCell"/>
</dbReference>
<organism evidence="5 6">
    <name type="scientific">Anisakis simplex</name>
    <name type="common">Herring worm</name>
    <dbReference type="NCBI Taxonomy" id="6269"/>
    <lineage>
        <taxon>Eukaryota</taxon>
        <taxon>Metazoa</taxon>
        <taxon>Ecdysozoa</taxon>
        <taxon>Nematoda</taxon>
        <taxon>Chromadorea</taxon>
        <taxon>Rhabditida</taxon>
        <taxon>Spirurina</taxon>
        <taxon>Ascaridomorpha</taxon>
        <taxon>Ascaridoidea</taxon>
        <taxon>Anisakidae</taxon>
        <taxon>Anisakis</taxon>
        <taxon>Anisakis simplex complex</taxon>
    </lineage>
</organism>
<dbReference type="AlphaFoldDB" id="A0A3P6PV92"/>
<dbReference type="InterPro" id="IPR023395">
    <property type="entry name" value="MCP_dom_sf"/>
</dbReference>
<accession>A0A3P6PV92</accession>
<dbReference type="Pfam" id="PF00153">
    <property type="entry name" value="Mito_carr"/>
    <property type="match status" value="1"/>
</dbReference>
<keyword evidence="4" id="KW-0472">Membrane</keyword>
<evidence type="ECO:0000256" key="1">
    <source>
        <dbReference type="ARBA" id="ARBA00004141"/>
    </source>
</evidence>
<dbReference type="Gene3D" id="1.50.40.10">
    <property type="entry name" value="Mitochondrial carrier domain"/>
    <property type="match status" value="1"/>
</dbReference>
<comment type="similarity">
    <text evidence="2">Belongs to the mitochondrial carrier (TC 2.A.29) family.</text>
</comment>
<evidence type="ECO:0000313" key="5">
    <source>
        <dbReference type="EMBL" id="VDK31315.1"/>
    </source>
</evidence>
<dbReference type="SUPFAM" id="SSF103506">
    <property type="entry name" value="Mitochondrial carrier"/>
    <property type="match status" value="1"/>
</dbReference>
<protein>
    <submittedName>
        <fullName evidence="5">Uncharacterized protein</fullName>
    </submittedName>
</protein>
<comment type="subcellular location">
    <subcellularLocation>
        <location evidence="1">Membrane</location>
        <topology evidence="1">Multi-pass membrane protein</topology>
    </subcellularLocation>
</comment>
<name>A0A3P6PV92_ANISI</name>
<evidence type="ECO:0000256" key="4">
    <source>
        <dbReference type="ARBA" id="ARBA00023136"/>
    </source>
</evidence>
<keyword evidence="3" id="KW-0812">Transmembrane</keyword>
<dbReference type="InterPro" id="IPR018108">
    <property type="entry name" value="MCP_transmembrane"/>
</dbReference>
<evidence type="ECO:0000313" key="6">
    <source>
        <dbReference type="Proteomes" id="UP000267096"/>
    </source>
</evidence>
<keyword evidence="6" id="KW-1185">Reference proteome</keyword>
<sequence>MLIGHPLDTVKARLQTVSTYGGMVDCLRKTIRHESVSRFHQFYLPNAYSHCSLYP</sequence>
<evidence type="ECO:0000256" key="3">
    <source>
        <dbReference type="ARBA" id="ARBA00022692"/>
    </source>
</evidence>
<gene>
    <name evidence="5" type="ORF">ASIM_LOCUS8314</name>
</gene>
<proteinExistence type="inferred from homology"/>
<dbReference type="OrthoDB" id="193856at2759"/>
<reference evidence="5 6" key="1">
    <citation type="submission" date="2018-11" db="EMBL/GenBank/DDBJ databases">
        <authorList>
            <consortium name="Pathogen Informatics"/>
        </authorList>
    </citation>
    <scope>NUCLEOTIDE SEQUENCE [LARGE SCALE GENOMIC DNA]</scope>
</reference>